<reference evidence="2" key="2">
    <citation type="submission" date="2012-06" db="EMBL/GenBank/DDBJ databases">
        <authorList>
            <person name="Yu Y."/>
            <person name="Currie J."/>
            <person name="Lomeli R."/>
            <person name="Angelova A."/>
            <person name="Collura K."/>
            <person name="Wissotski M."/>
            <person name="Campos D."/>
            <person name="Kudrna D."/>
            <person name="Golser W."/>
            <person name="Ashely E."/>
            <person name="Descour A."/>
            <person name="Fernandes J."/>
            <person name="Soderlund C."/>
            <person name="Walbot V."/>
        </authorList>
    </citation>
    <scope>NUCLEOTIDE SEQUENCE</scope>
    <source>
        <strain evidence="2">B73</strain>
    </source>
</reference>
<feature type="compositionally biased region" description="Low complexity" evidence="1">
    <location>
        <begin position="375"/>
        <end position="388"/>
    </location>
</feature>
<proteinExistence type="evidence at transcript level"/>
<feature type="compositionally biased region" description="Basic and acidic residues" evidence="1">
    <location>
        <begin position="359"/>
        <end position="373"/>
    </location>
</feature>
<evidence type="ECO:0000313" key="2">
    <source>
        <dbReference type="EMBL" id="ACR35210.1"/>
    </source>
</evidence>
<feature type="compositionally biased region" description="Basic and acidic residues" evidence="1">
    <location>
        <begin position="259"/>
        <end position="270"/>
    </location>
</feature>
<dbReference type="EMBL" id="BT084857">
    <property type="protein sequence ID" value="ACR35210.1"/>
    <property type="molecule type" value="mRNA"/>
</dbReference>
<accession>C4J210</accession>
<dbReference type="AlphaFoldDB" id="C4J210"/>
<protein>
    <submittedName>
        <fullName evidence="2">Uncharacterized protein</fullName>
    </submittedName>
</protein>
<organism evidence="2">
    <name type="scientific">Zea mays</name>
    <name type="common">Maize</name>
    <dbReference type="NCBI Taxonomy" id="4577"/>
    <lineage>
        <taxon>Eukaryota</taxon>
        <taxon>Viridiplantae</taxon>
        <taxon>Streptophyta</taxon>
        <taxon>Embryophyta</taxon>
        <taxon>Tracheophyta</taxon>
        <taxon>Spermatophyta</taxon>
        <taxon>Magnoliopsida</taxon>
        <taxon>Liliopsida</taxon>
        <taxon>Poales</taxon>
        <taxon>Poaceae</taxon>
        <taxon>PACMAD clade</taxon>
        <taxon>Panicoideae</taxon>
        <taxon>Andropogonodae</taxon>
        <taxon>Andropogoneae</taxon>
        <taxon>Tripsacinae</taxon>
        <taxon>Zea</taxon>
    </lineage>
</organism>
<feature type="region of interest" description="Disordered" evidence="1">
    <location>
        <begin position="233"/>
        <end position="277"/>
    </location>
</feature>
<sequence>MRAHTQAHTLHEEHGELEYGLDAVGLEQRAGRRHPSGPHHGHLGEALRTDVLPRAADDGEVRLRVRGAVHAEEADGVVEPAFLEHGGHSHGLADALLRAGDVEALRAAHRGGPQLRCLRQLVVHHGHGPEEELLQRGALREAASGEDRHAVPVPVPVAVAADGLGGVGGAAQAREEGNVVVVDGARRAGVDVHAAVERQHGAVGPREGQLPGDRGVVHDAGHDARRRVRAPEDVVHEEDHPVAVSAARCTRSRGPGPGPHRDGAGCDRSCRSSSGDGIGSDRCVCCHGASGRRHHTGASYHRWTGIGSDRCVSSRVRYGRCGSGRRSTSAVVVVVGSQLTRRSRRGSAGRDEEEDEDEEKGRESDGRFLERHSSRQGSLSVSSSPRWW</sequence>
<feature type="region of interest" description="Disordered" evidence="1">
    <location>
        <begin position="340"/>
        <end position="388"/>
    </location>
</feature>
<evidence type="ECO:0000256" key="1">
    <source>
        <dbReference type="SAM" id="MobiDB-lite"/>
    </source>
</evidence>
<reference evidence="2" key="1">
    <citation type="journal article" date="2009" name="PLoS Genet.">
        <title>Sequencing, mapping, and analysis of 27,455 maize full-length cDNAs.</title>
        <authorList>
            <person name="Soderlund C."/>
            <person name="Descour A."/>
            <person name="Kudrna D."/>
            <person name="Bomhoff M."/>
            <person name="Boyd L."/>
            <person name="Currie J."/>
            <person name="Angelova A."/>
            <person name="Collura K."/>
            <person name="Wissotski M."/>
            <person name="Ashley E."/>
            <person name="Morrow D."/>
            <person name="Fernandes J."/>
            <person name="Walbot V."/>
            <person name="Yu Y."/>
        </authorList>
    </citation>
    <scope>NUCLEOTIDE SEQUENCE</scope>
    <source>
        <strain evidence="2">B73</strain>
    </source>
</reference>
<name>C4J210_MAIZE</name>